<gene>
    <name evidence="2" type="ORF">EB1_17350</name>
</gene>
<dbReference type="Pfam" id="PF13360">
    <property type="entry name" value="PQQ_2"/>
    <property type="match status" value="1"/>
</dbReference>
<sequence length="582" mass="67032">MDRDWRDFKILKGGIEGARSSFEKACESLVRNMHINKNVQSVKVKLGDGGIDIYVGELGLEPIVVYQCKFFLEEFGDAQKAQIRSSFLTAIKSSNYELKNWILCIPNTLDLSETSWWSKWKAKQIYIYKKNSQFISLINGNELIDLMKSYNIYDTIFEIEQRNLTREIHKYVTQFVESFNPIKNGLPIIKWSTYIGKQKRKNTPLVLGNYIYVGSAGNHWNKSDDNDGIYCLDINSGEIVWFFKTNSDVNEISYFDGLIVGGCDDGSVYCLSSKSGKYKWKQSFTSSVMSKIYKFVDYEEESLIICCYDGSIVLVNINNGDILSFNKIEGHIMSDVILEKIDHQYILYIPTIEGIFYELSISHNMISVIHSIQINYPKTINQEPVFISGLYSSPLIIEGKIYLGFVRETYYDYPAIICLDQRTKDIIWYANDVNKLGENFGNIRTNLIFDGKHIVFTHPYSNEIIGLNPQNGHVEWITPIGRNMFQQWASPIQSESSYYLSRHDGYLYKIDKITKKRKWGMYLGDEEDSGVVFDSNQSLSNENETRAWELFKGYSLISTPTISNDMIIVGSDQGIIYCIEKI</sequence>
<dbReference type="EMBL" id="BJXC01000010">
    <property type="protein sequence ID" value="GEM51945.1"/>
    <property type="molecule type" value="Genomic_DNA"/>
</dbReference>
<feature type="domain" description="Pyrrolo-quinoline quinone repeat" evidence="1">
    <location>
        <begin position="228"/>
        <end position="322"/>
    </location>
</feature>
<dbReference type="PANTHER" id="PTHR34512:SF30">
    <property type="entry name" value="OUTER MEMBRANE PROTEIN ASSEMBLY FACTOR BAMB"/>
    <property type="match status" value="1"/>
</dbReference>
<dbReference type="Gene3D" id="2.130.10.10">
    <property type="entry name" value="YVTN repeat-like/Quinoprotein amine dehydrogenase"/>
    <property type="match status" value="2"/>
</dbReference>
<dbReference type="STRING" id="1218108.GCA_000382425_03074"/>
<evidence type="ECO:0000259" key="1">
    <source>
        <dbReference type="Pfam" id="PF13360"/>
    </source>
</evidence>
<dbReference type="RefSeq" id="WP_019976545.1">
    <property type="nucleotide sequence ID" value="NZ_BJXC01000010.1"/>
</dbReference>
<keyword evidence="3" id="KW-1185">Reference proteome</keyword>
<dbReference type="Proteomes" id="UP000321245">
    <property type="component" value="Unassembled WGS sequence"/>
</dbReference>
<dbReference type="SUPFAM" id="SSF50998">
    <property type="entry name" value="Quinoprotein alcohol dehydrogenase-like"/>
    <property type="match status" value="1"/>
</dbReference>
<proteinExistence type="predicted"/>
<dbReference type="InterPro" id="IPR002372">
    <property type="entry name" value="PQQ_rpt_dom"/>
</dbReference>
<accession>A0A511NGK6</accession>
<dbReference type="InterPro" id="IPR015943">
    <property type="entry name" value="WD40/YVTN_repeat-like_dom_sf"/>
</dbReference>
<dbReference type="SMART" id="SM00564">
    <property type="entry name" value="PQQ"/>
    <property type="match status" value="5"/>
</dbReference>
<organism evidence="2 3">
    <name type="scientific">Empedobacter brevis NBRC 14943 = ATCC 43319</name>
    <dbReference type="NCBI Taxonomy" id="1218108"/>
    <lineage>
        <taxon>Bacteria</taxon>
        <taxon>Pseudomonadati</taxon>
        <taxon>Bacteroidota</taxon>
        <taxon>Flavobacteriia</taxon>
        <taxon>Flavobacteriales</taxon>
        <taxon>Weeksellaceae</taxon>
        <taxon>Empedobacter</taxon>
    </lineage>
</organism>
<evidence type="ECO:0000313" key="3">
    <source>
        <dbReference type="Proteomes" id="UP000321245"/>
    </source>
</evidence>
<dbReference type="InterPro" id="IPR011047">
    <property type="entry name" value="Quinoprotein_ADH-like_sf"/>
</dbReference>
<dbReference type="InterPro" id="IPR018391">
    <property type="entry name" value="PQQ_b-propeller_rpt"/>
</dbReference>
<evidence type="ECO:0000313" key="2">
    <source>
        <dbReference type="EMBL" id="GEM51945.1"/>
    </source>
</evidence>
<name>A0A511NGK6_9FLAO</name>
<dbReference type="AlphaFoldDB" id="A0A511NGK6"/>
<protein>
    <recommendedName>
        <fullName evidence="1">Pyrrolo-quinoline quinone repeat domain-containing protein</fullName>
    </recommendedName>
</protein>
<dbReference type="GeneID" id="84651809"/>
<comment type="caution">
    <text evidence="2">The sequence shown here is derived from an EMBL/GenBank/DDBJ whole genome shotgun (WGS) entry which is preliminary data.</text>
</comment>
<dbReference type="OrthoDB" id="811374at2"/>
<reference evidence="2 3" key="1">
    <citation type="submission" date="2019-07" db="EMBL/GenBank/DDBJ databases">
        <title>Whole genome shotgun sequence of Empedobacter brevis NBRC 14943.</title>
        <authorList>
            <person name="Hosoyama A."/>
            <person name="Uohara A."/>
            <person name="Ohji S."/>
            <person name="Ichikawa N."/>
        </authorList>
    </citation>
    <scope>NUCLEOTIDE SEQUENCE [LARGE SCALE GENOMIC DNA]</scope>
    <source>
        <strain evidence="2 3">NBRC 14943</strain>
    </source>
</reference>
<dbReference type="PANTHER" id="PTHR34512">
    <property type="entry name" value="CELL SURFACE PROTEIN"/>
    <property type="match status" value="1"/>
</dbReference>